<dbReference type="AlphaFoldDB" id="A0A316WET3"/>
<dbReference type="GO" id="GO:0005829">
    <property type="term" value="C:cytosol"/>
    <property type="evidence" value="ECO:0007669"/>
    <property type="project" value="TreeGrafter"/>
</dbReference>
<dbReference type="Pfam" id="PF01156">
    <property type="entry name" value="IU_nuc_hydro"/>
    <property type="match status" value="1"/>
</dbReference>
<dbReference type="InterPro" id="IPR023186">
    <property type="entry name" value="IUNH"/>
</dbReference>
<organism evidence="6 7">
    <name type="scientific">Ceraceosorus guamensis</name>
    <dbReference type="NCBI Taxonomy" id="1522189"/>
    <lineage>
        <taxon>Eukaryota</taxon>
        <taxon>Fungi</taxon>
        <taxon>Dikarya</taxon>
        <taxon>Basidiomycota</taxon>
        <taxon>Ustilaginomycotina</taxon>
        <taxon>Exobasidiomycetes</taxon>
        <taxon>Ceraceosorales</taxon>
        <taxon>Ceraceosoraceae</taxon>
        <taxon>Ceraceosorus</taxon>
    </lineage>
</organism>
<feature type="region of interest" description="Disordered" evidence="4">
    <location>
        <begin position="327"/>
        <end position="346"/>
    </location>
</feature>
<name>A0A316WET3_9BASI</name>
<evidence type="ECO:0000313" key="7">
    <source>
        <dbReference type="Proteomes" id="UP000245783"/>
    </source>
</evidence>
<dbReference type="GeneID" id="37034499"/>
<dbReference type="PANTHER" id="PTHR12304:SF56">
    <property type="entry name" value="HYDROLASE, PUTATIVE (AFU_ORTHOLOGUE AFUA_1G11790)-RELATED"/>
    <property type="match status" value="1"/>
</dbReference>
<keyword evidence="2 6" id="KW-0378">Hydrolase</keyword>
<dbReference type="SUPFAM" id="SSF53590">
    <property type="entry name" value="Nucleoside hydrolase"/>
    <property type="match status" value="1"/>
</dbReference>
<keyword evidence="7" id="KW-1185">Reference proteome</keyword>
<dbReference type="EMBL" id="KZ819351">
    <property type="protein sequence ID" value="PWN46243.1"/>
    <property type="molecule type" value="Genomic_DNA"/>
</dbReference>
<reference evidence="6 7" key="1">
    <citation type="journal article" date="2018" name="Mol. Biol. Evol.">
        <title>Broad Genomic Sampling Reveals a Smut Pathogenic Ancestry of the Fungal Clade Ustilaginomycotina.</title>
        <authorList>
            <person name="Kijpornyongpan T."/>
            <person name="Mondo S.J."/>
            <person name="Barry K."/>
            <person name="Sandor L."/>
            <person name="Lee J."/>
            <person name="Lipzen A."/>
            <person name="Pangilinan J."/>
            <person name="LaButti K."/>
            <person name="Hainaut M."/>
            <person name="Henrissat B."/>
            <person name="Grigoriev I.V."/>
            <person name="Spatafora J.W."/>
            <person name="Aime M.C."/>
        </authorList>
    </citation>
    <scope>NUCLEOTIDE SEQUENCE [LARGE SCALE GENOMIC DNA]</scope>
    <source>
        <strain evidence="6 7">MCA 4658</strain>
    </source>
</reference>
<dbReference type="Proteomes" id="UP000245783">
    <property type="component" value="Unassembled WGS sequence"/>
</dbReference>
<dbReference type="InParanoid" id="A0A316WET3"/>
<dbReference type="RefSeq" id="XP_025373403.1">
    <property type="nucleotide sequence ID" value="XM_025512629.1"/>
</dbReference>
<evidence type="ECO:0000313" key="6">
    <source>
        <dbReference type="EMBL" id="PWN46243.1"/>
    </source>
</evidence>
<evidence type="ECO:0000256" key="1">
    <source>
        <dbReference type="ARBA" id="ARBA00009176"/>
    </source>
</evidence>
<evidence type="ECO:0000256" key="3">
    <source>
        <dbReference type="ARBA" id="ARBA00023295"/>
    </source>
</evidence>
<feature type="compositionally biased region" description="Basic and acidic residues" evidence="4">
    <location>
        <begin position="390"/>
        <end position="416"/>
    </location>
</feature>
<dbReference type="InterPro" id="IPR001910">
    <property type="entry name" value="Inosine/uridine_hydrolase_dom"/>
</dbReference>
<dbReference type="PANTHER" id="PTHR12304">
    <property type="entry name" value="INOSINE-URIDINE PREFERRING NUCLEOSIDE HYDROLASE"/>
    <property type="match status" value="1"/>
</dbReference>
<protein>
    <submittedName>
        <fullName evidence="6">Nucleoside hydrolase</fullName>
    </submittedName>
</protein>
<sequence>MSSQQRGQGHNGSGEALQQVSLIIDSDPGVVLALVLALALPHVTVKAITLTFGNTELAHAFSNVARTFNVLHAHLSSSSSSSAPTSFKARFSHSLGEGAPSIELAKGASGPIGGKKFTAGYFHGKDGLSGVSKDARFPAQPVPAPLKATDEPAHKVILKHLRDNPPGTIRIAAIGPVSNLALAFQEDPVTFARVAGISVMGGALDVPGNTSPLSEFNFYADPWAARALIVDAPKHPVLANGDNALGWRRLPIDLLSLDITSKHLVPFGRLCSGQGPLGDFMATILKRPRQVTNSFAPAGRDFDASIDDMFVAHDPIAVAHACFCSSSGSASRNASSKETRSYASQNRSEFDGEWSMQVRRFGIECEGELTRGCCVVDRRASVKSAQGNVDPKDASLGKDEELDEDQKRPDTREGDVHMVEQSPGCAWFSNVFCDALGV</sequence>
<accession>A0A316WET3</accession>
<dbReference type="OrthoDB" id="5783963at2759"/>
<feature type="domain" description="Inosine/uridine-preferring nucleoside hydrolase" evidence="5">
    <location>
        <begin position="22"/>
        <end position="383"/>
    </location>
</feature>
<gene>
    <name evidence="6" type="ORF">IE81DRAFT_319124</name>
</gene>
<keyword evidence="3" id="KW-0326">Glycosidase</keyword>
<dbReference type="GO" id="GO:0006152">
    <property type="term" value="P:purine nucleoside catabolic process"/>
    <property type="evidence" value="ECO:0007669"/>
    <property type="project" value="TreeGrafter"/>
</dbReference>
<dbReference type="InterPro" id="IPR036452">
    <property type="entry name" value="Ribo_hydro-like"/>
</dbReference>
<dbReference type="GO" id="GO:0008477">
    <property type="term" value="F:purine nucleosidase activity"/>
    <property type="evidence" value="ECO:0007669"/>
    <property type="project" value="TreeGrafter"/>
</dbReference>
<evidence type="ECO:0000256" key="4">
    <source>
        <dbReference type="SAM" id="MobiDB-lite"/>
    </source>
</evidence>
<dbReference type="Gene3D" id="3.90.245.10">
    <property type="entry name" value="Ribonucleoside hydrolase-like"/>
    <property type="match status" value="1"/>
</dbReference>
<dbReference type="STRING" id="1522189.A0A316WET3"/>
<proteinExistence type="inferred from homology"/>
<evidence type="ECO:0000259" key="5">
    <source>
        <dbReference type="Pfam" id="PF01156"/>
    </source>
</evidence>
<comment type="similarity">
    <text evidence="1">Belongs to the IUNH family.</text>
</comment>
<feature type="region of interest" description="Disordered" evidence="4">
    <location>
        <begin position="385"/>
        <end position="416"/>
    </location>
</feature>
<evidence type="ECO:0000256" key="2">
    <source>
        <dbReference type="ARBA" id="ARBA00022801"/>
    </source>
</evidence>